<dbReference type="HAMAP" id="MF_00328">
    <property type="entry name" value="Guanylate_kinase"/>
    <property type="match status" value="1"/>
</dbReference>
<dbReference type="KEGG" id="ncb:C0V82_06955"/>
<sequence length="212" mass="23839">MSLIHRRGLMLVLSSPSGAGKSTISRELLTRDGNLSMSVSLTTRPMRPGEQEGVHYYFVDHAEFEARVARKELLEHANVFGNRYGTPRGPVEEAMRAGRDVLFDIDWQGTQQLSDSAGTDLVRVFILPPSAEELERRLTNRAQDSAEVIAHRMSKANDEMSHWSEYDYVIVNKDVQESVAAVEAILKAERLKRRRQVGLSDFVRSLQVGKGN</sequence>
<dbReference type="NCBIfam" id="TIGR03263">
    <property type="entry name" value="guanyl_kin"/>
    <property type="match status" value="1"/>
</dbReference>
<proteinExistence type="inferred from homology"/>
<dbReference type="GO" id="GO:0005524">
    <property type="term" value="F:ATP binding"/>
    <property type="evidence" value="ECO:0007669"/>
    <property type="project" value="UniProtKB-UniRule"/>
</dbReference>
<keyword evidence="11" id="KW-1185">Reference proteome</keyword>
<evidence type="ECO:0000256" key="3">
    <source>
        <dbReference type="ARBA" id="ARBA00016296"/>
    </source>
</evidence>
<dbReference type="InterPro" id="IPR020590">
    <property type="entry name" value="Guanylate_kinase_CS"/>
</dbReference>
<comment type="similarity">
    <text evidence="1 9">Belongs to the guanylate kinase family.</text>
</comment>
<evidence type="ECO:0000256" key="5">
    <source>
        <dbReference type="ARBA" id="ARBA00022741"/>
    </source>
</evidence>
<dbReference type="PROSITE" id="PS50052">
    <property type="entry name" value="GUANYLATE_KINASE_2"/>
    <property type="match status" value="1"/>
</dbReference>
<name>A0A2K9NA18_9PROT</name>
<comment type="function">
    <text evidence="9">Essential for recycling GMP and indirectly, cGMP.</text>
</comment>
<evidence type="ECO:0000313" key="11">
    <source>
        <dbReference type="Proteomes" id="UP000234752"/>
    </source>
</evidence>
<evidence type="ECO:0000256" key="1">
    <source>
        <dbReference type="ARBA" id="ARBA00005790"/>
    </source>
</evidence>
<evidence type="ECO:0000256" key="9">
    <source>
        <dbReference type="HAMAP-Rule" id="MF_00328"/>
    </source>
</evidence>
<dbReference type="SUPFAM" id="SSF52540">
    <property type="entry name" value="P-loop containing nucleoside triphosphate hydrolases"/>
    <property type="match status" value="1"/>
</dbReference>
<evidence type="ECO:0000256" key="4">
    <source>
        <dbReference type="ARBA" id="ARBA00022679"/>
    </source>
</evidence>
<dbReference type="CDD" id="cd00071">
    <property type="entry name" value="GMPK"/>
    <property type="match status" value="1"/>
</dbReference>
<evidence type="ECO:0000256" key="8">
    <source>
        <dbReference type="ARBA" id="ARBA00030128"/>
    </source>
</evidence>
<gene>
    <name evidence="9" type="primary">gmk</name>
    <name evidence="10" type="ORF">C0V82_06955</name>
</gene>
<comment type="subcellular location">
    <subcellularLocation>
        <location evidence="9">Cytoplasm</location>
    </subcellularLocation>
</comment>
<organism evidence="10 11">
    <name type="scientific">Niveispirillum cyanobacteriorum</name>
    <dbReference type="NCBI Taxonomy" id="1612173"/>
    <lineage>
        <taxon>Bacteria</taxon>
        <taxon>Pseudomonadati</taxon>
        <taxon>Pseudomonadota</taxon>
        <taxon>Alphaproteobacteria</taxon>
        <taxon>Rhodospirillales</taxon>
        <taxon>Azospirillaceae</taxon>
        <taxon>Niveispirillum</taxon>
    </lineage>
</organism>
<dbReference type="FunFam" id="3.30.63.10:FF:000002">
    <property type="entry name" value="Guanylate kinase 1"/>
    <property type="match status" value="1"/>
</dbReference>
<protein>
    <recommendedName>
        <fullName evidence="3 9">Guanylate kinase</fullName>
        <ecNumber evidence="2 9">2.7.4.8</ecNumber>
    </recommendedName>
    <alternativeName>
        <fullName evidence="8 9">GMP kinase</fullName>
    </alternativeName>
</protein>
<dbReference type="InterPro" id="IPR008144">
    <property type="entry name" value="Guanylate_kin-like_dom"/>
</dbReference>
<evidence type="ECO:0000256" key="6">
    <source>
        <dbReference type="ARBA" id="ARBA00022777"/>
    </source>
</evidence>
<dbReference type="PROSITE" id="PS00856">
    <property type="entry name" value="GUANYLATE_KINASE_1"/>
    <property type="match status" value="1"/>
</dbReference>
<dbReference type="Proteomes" id="UP000234752">
    <property type="component" value="Chromosome eg_1"/>
</dbReference>
<dbReference type="RefSeq" id="WP_102111698.1">
    <property type="nucleotide sequence ID" value="NZ_BMGN01000003.1"/>
</dbReference>
<dbReference type="GO" id="GO:0004385">
    <property type="term" value="F:GMP kinase activity"/>
    <property type="evidence" value="ECO:0007669"/>
    <property type="project" value="UniProtKB-UniRule"/>
</dbReference>
<dbReference type="AlphaFoldDB" id="A0A2K9NA18"/>
<feature type="binding site" evidence="9">
    <location>
        <begin position="15"/>
        <end position="22"/>
    </location>
    <ligand>
        <name>ATP</name>
        <dbReference type="ChEBI" id="CHEBI:30616"/>
    </ligand>
</feature>
<dbReference type="Gene3D" id="3.40.50.300">
    <property type="entry name" value="P-loop containing nucleotide triphosphate hydrolases"/>
    <property type="match status" value="1"/>
</dbReference>
<keyword evidence="6 9" id="KW-0418">Kinase</keyword>
<evidence type="ECO:0000313" key="10">
    <source>
        <dbReference type="EMBL" id="AUN29993.1"/>
    </source>
</evidence>
<dbReference type="InterPro" id="IPR027417">
    <property type="entry name" value="P-loop_NTPase"/>
</dbReference>
<dbReference type="PANTHER" id="PTHR23117">
    <property type="entry name" value="GUANYLATE KINASE-RELATED"/>
    <property type="match status" value="1"/>
</dbReference>
<dbReference type="PANTHER" id="PTHR23117:SF13">
    <property type="entry name" value="GUANYLATE KINASE"/>
    <property type="match status" value="1"/>
</dbReference>
<evidence type="ECO:0000256" key="7">
    <source>
        <dbReference type="ARBA" id="ARBA00022840"/>
    </source>
</evidence>
<evidence type="ECO:0000256" key="2">
    <source>
        <dbReference type="ARBA" id="ARBA00012961"/>
    </source>
</evidence>
<keyword evidence="4 9" id="KW-0808">Transferase</keyword>
<dbReference type="Gene3D" id="3.30.63.10">
    <property type="entry name" value="Guanylate Kinase phosphate binding domain"/>
    <property type="match status" value="1"/>
</dbReference>
<keyword evidence="5 9" id="KW-0547">Nucleotide-binding</keyword>
<comment type="catalytic activity">
    <reaction evidence="9">
        <text>GMP + ATP = GDP + ADP</text>
        <dbReference type="Rhea" id="RHEA:20780"/>
        <dbReference type="ChEBI" id="CHEBI:30616"/>
        <dbReference type="ChEBI" id="CHEBI:58115"/>
        <dbReference type="ChEBI" id="CHEBI:58189"/>
        <dbReference type="ChEBI" id="CHEBI:456216"/>
        <dbReference type="EC" id="2.7.4.8"/>
    </reaction>
</comment>
<reference evidence="10 11" key="1">
    <citation type="submission" date="2017-12" db="EMBL/GenBank/DDBJ databases">
        <title>Genomes of bacteria within cyanobacterial aggregates.</title>
        <authorList>
            <person name="Cai H."/>
        </authorList>
    </citation>
    <scope>NUCLEOTIDE SEQUENCE [LARGE SCALE GENOMIC DNA]</scope>
    <source>
        <strain evidence="10 11">TH16</strain>
    </source>
</reference>
<keyword evidence="9" id="KW-0963">Cytoplasm</keyword>
<dbReference type="SMART" id="SM00072">
    <property type="entry name" value="GuKc"/>
    <property type="match status" value="1"/>
</dbReference>
<dbReference type="OrthoDB" id="9808150at2"/>
<keyword evidence="7 9" id="KW-0067">ATP-binding</keyword>
<dbReference type="GO" id="GO:0005829">
    <property type="term" value="C:cytosol"/>
    <property type="evidence" value="ECO:0007669"/>
    <property type="project" value="TreeGrafter"/>
</dbReference>
<dbReference type="InterPro" id="IPR017665">
    <property type="entry name" value="Guanylate_kinase"/>
</dbReference>
<dbReference type="EC" id="2.7.4.8" evidence="2 9"/>
<dbReference type="InterPro" id="IPR008145">
    <property type="entry name" value="GK/Ca_channel_bsu"/>
</dbReference>
<dbReference type="EMBL" id="CP025611">
    <property type="protein sequence ID" value="AUN29993.1"/>
    <property type="molecule type" value="Genomic_DNA"/>
</dbReference>
<dbReference type="Pfam" id="PF00625">
    <property type="entry name" value="Guanylate_kin"/>
    <property type="match status" value="1"/>
</dbReference>
<accession>A0A2K9NA18</accession>